<keyword evidence="2" id="KW-1185">Reference proteome</keyword>
<dbReference type="Proteomes" id="UP000003900">
    <property type="component" value="Unassembled WGS sequence"/>
</dbReference>
<organism evidence="1 2">
    <name type="scientific">Paenibacillus dendritiformis C454</name>
    <dbReference type="NCBI Taxonomy" id="1131935"/>
    <lineage>
        <taxon>Bacteria</taxon>
        <taxon>Bacillati</taxon>
        <taxon>Bacillota</taxon>
        <taxon>Bacilli</taxon>
        <taxon>Bacillales</taxon>
        <taxon>Paenibacillaceae</taxon>
        <taxon>Paenibacillus</taxon>
    </lineage>
</organism>
<evidence type="ECO:0000313" key="2">
    <source>
        <dbReference type="Proteomes" id="UP000003900"/>
    </source>
</evidence>
<dbReference type="EMBL" id="AHKH01000028">
    <property type="protein sequence ID" value="EHQ61914.1"/>
    <property type="molecule type" value="Genomic_DNA"/>
</dbReference>
<comment type="caution">
    <text evidence="1">The sequence shown here is derived from an EMBL/GenBank/DDBJ whole genome shotgun (WGS) entry which is preliminary data.</text>
</comment>
<proteinExistence type="predicted"/>
<dbReference type="AlphaFoldDB" id="H3SGA4"/>
<name>H3SGA4_9BACL</name>
<accession>H3SGA4</accession>
<gene>
    <name evidence="1" type="ORF">PDENDC454_12795</name>
</gene>
<protein>
    <submittedName>
        <fullName evidence="1">Uncharacterized protein</fullName>
    </submittedName>
</protein>
<evidence type="ECO:0000313" key="1">
    <source>
        <dbReference type="EMBL" id="EHQ61914.1"/>
    </source>
</evidence>
<sequence>MLPAAQYLQLFTSHSTSLAIACHPLCNSIDGMRAVLYAWLLQSLRQDMDRQAMSFLASPRKGSEVTLVEGPCEAGILIGPPLQLGIVRGKPCFFCLCTTIPMAQGRRGPIAFLIAIIPTAQALS</sequence>
<reference evidence="1 2" key="1">
    <citation type="journal article" date="2012" name="J. Bacteriol.">
        <title>Genome Sequence of the Pattern-Forming Social Bacterium Paenibacillus dendritiformis C454 Chiral Morphotype.</title>
        <authorList>
            <person name="Sirota-Madi A."/>
            <person name="Olender T."/>
            <person name="Helman Y."/>
            <person name="Brainis I."/>
            <person name="Finkelshtein A."/>
            <person name="Roth D."/>
            <person name="Hagai E."/>
            <person name="Leshkowitz D."/>
            <person name="Brodsky L."/>
            <person name="Galatenko V."/>
            <person name="Nikolaev V."/>
            <person name="Gutnick D.L."/>
            <person name="Lancet D."/>
            <person name="Ben-Jacob E."/>
        </authorList>
    </citation>
    <scope>NUCLEOTIDE SEQUENCE [LARGE SCALE GENOMIC DNA]</scope>
    <source>
        <strain evidence="1 2">C454</strain>
    </source>
</reference>